<feature type="domain" description="Polymerase beta nucleotidyltransferase" evidence="1">
    <location>
        <begin position="17"/>
        <end position="105"/>
    </location>
</feature>
<dbReference type="CDD" id="cd05403">
    <property type="entry name" value="NT_KNTase_like"/>
    <property type="match status" value="1"/>
</dbReference>
<dbReference type="RefSeq" id="WP_159762572.1">
    <property type="nucleotide sequence ID" value="NZ_WUUT01000001.1"/>
</dbReference>
<proteinExistence type="predicted"/>
<dbReference type="SUPFAM" id="SSF81301">
    <property type="entry name" value="Nucleotidyltransferase"/>
    <property type="match status" value="1"/>
</dbReference>
<organism evidence="2 3">
    <name type="scientific">Halovenus carboxidivorans</name>
    <dbReference type="NCBI Taxonomy" id="2692199"/>
    <lineage>
        <taxon>Archaea</taxon>
        <taxon>Methanobacteriati</taxon>
        <taxon>Methanobacteriota</taxon>
        <taxon>Stenosarchaea group</taxon>
        <taxon>Halobacteria</taxon>
        <taxon>Halobacteriales</taxon>
        <taxon>Haloarculaceae</taxon>
        <taxon>Halovenus</taxon>
    </lineage>
</organism>
<dbReference type="AlphaFoldDB" id="A0A6B0SY26"/>
<dbReference type="NCBIfam" id="NF047752">
    <property type="entry name" value="MntA_antitoxin"/>
    <property type="match status" value="1"/>
</dbReference>
<dbReference type="Proteomes" id="UP000466535">
    <property type="component" value="Unassembled WGS sequence"/>
</dbReference>
<dbReference type="Gene3D" id="3.30.460.10">
    <property type="entry name" value="Beta Polymerase, domain 2"/>
    <property type="match status" value="1"/>
</dbReference>
<dbReference type="Pfam" id="PF18765">
    <property type="entry name" value="Polbeta"/>
    <property type="match status" value="1"/>
</dbReference>
<evidence type="ECO:0000313" key="2">
    <source>
        <dbReference type="EMBL" id="MXR50444.1"/>
    </source>
</evidence>
<evidence type="ECO:0000313" key="3">
    <source>
        <dbReference type="Proteomes" id="UP000466535"/>
    </source>
</evidence>
<dbReference type="PANTHER" id="PTHR43852:SF3">
    <property type="entry name" value="NUCLEOTIDYLTRANSFERASE"/>
    <property type="match status" value="1"/>
</dbReference>
<accession>A0A6B0SY26</accession>
<dbReference type="InterPro" id="IPR043519">
    <property type="entry name" value="NT_sf"/>
</dbReference>
<dbReference type="InterPro" id="IPR052930">
    <property type="entry name" value="TA_antitoxin_MntA"/>
</dbReference>
<evidence type="ECO:0000259" key="1">
    <source>
        <dbReference type="Pfam" id="PF18765"/>
    </source>
</evidence>
<dbReference type="OrthoDB" id="61846at2157"/>
<reference evidence="2 3" key="1">
    <citation type="submission" date="2019-12" db="EMBL/GenBank/DDBJ databases">
        <title>Isolation and characterization of three novel carbon monoxide-oxidizing members of Halobacteria from salione crusts and soils.</title>
        <authorList>
            <person name="Myers M.R."/>
            <person name="King G.M."/>
        </authorList>
    </citation>
    <scope>NUCLEOTIDE SEQUENCE [LARGE SCALE GENOMIC DNA]</scope>
    <source>
        <strain evidence="2 3">WSH3</strain>
    </source>
</reference>
<keyword evidence="3" id="KW-1185">Reference proteome</keyword>
<sequence>MSTQSDHSDINIDIDAIIATLEEYPVRYAVLYGSHADGVATSESDVDIAVAFPEAFSESERLDCRIELVVDLMETLGTNDVDLADLDAIQPEVGLQAIETGYSLLGEEATRQEYQKQFKREVSTPDSHEERMRDFDSLLRRLEDTV</sequence>
<name>A0A6B0SY26_9EURY</name>
<dbReference type="EMBL" id="WUUT01000001">
    <property type="protein sequence ID" value="MXR50444.1"/>
    <property type="molecule type" value="Genomic_DNA"/>
</dbReference>
<gene>
    <name evidence="2" type="ORF">GRX03_02335</name>
</gene>
<protein>
    <recommendedName>
        <fullName evidence="1">Polymerase beta nucleotidyltransferase domain-containing protein</fullName>
    </recommendedName>
</protein>
<dbReference type="PANTHER" id="PTHR43852">
    <property type="entry name" value="NUCLEOTIDYLTRANSFERASE"/>
    <property type="match status" value="1"/>
</dbReference>
<dbReference type="InterPro" id="IPR041633">
    <property type="entry name" value="Polbeta"/>
</dbReference>
<comment type="caution">
    <text evidence="2">The sequence shown here is derived from an EMBL/GenBank/DDBJ whole genome shotgun (WGS) entry which is preliminary data.</text>
</comment>